<reference evidence="1 2" key="1">
    <citation type="submission" date="2019-07" db="EMBL/GenBank/DDBJ databases">
        <authorList>
            <person name="Hibberd C M."/>
            <person name="Gehrig L. J."/>
            <person name="Chang H.-W."/>
            <person name="Venkatesh S."/>
        </authorList>
    </citation>
    <scope>NUCLEOTIDE SEQUENCE [LARGE SCALE GENOMIC DNA]</scope>
    <source>
        <strain evidence="1">Faecalibacterium_prausnitzii_JG_BgPS064</strain>
    </source>
</reference>
<gene>
    <name evidence="1" type="ORF">FPPS064S07_02313</name>
</gene>
<name>A0A564SP32_9FIRM</name>
<dbReference type="AlphaFoldDB" id="A0A564SP32"/>
<keyword evidence="2" id="KW-1185">Reference proteome</keyword>
<evidence type="ECO:0000313" key="1">
    <source>
        <dbReference type="EMBL" id="VUW96563.1"/>
    </source>
</evidence>
<protein>
    <submittedName>
        <fullName evidence="1">Uncharacterized protein</fullName>
    </submittedName>
</protein>
<proteinExistence type="predicted"/>
<organism evidence="1 2">
    <name type="scientific">Faecalibacterium prausnitzii</name>
    <dbReference type="NCBI Taxonomy" id="853"/>
    <lineage>
        <taxon>Bacteria</taxon>
        <taxon>Bacillati</taxon>
        <taxon>Bacillota</taxon>
        <taxon>Clostridia</taxon>
        <taxon>Eubacteriales</taxon>
        <taxon>Oscillospiraceae</taxon>
        <taxon>Faecalibacterium</taxon>
    </lineage>
</organism>
<accession>A0A564SP32</accession>
<sequence>MCDCSWLPKVAMGMGARLTMQYISIIRPYTMTKIMMLKIRMVMPMKKDCKNSPNRGPTSICIMLDCNMESPMSFTRVLPLMMPLEFATTCCVTSNTAIMMSKVLEIIQTETAVLKIHFISSAGSNCAMLLCWVIISISS</sequence>
<dbReference type="Proteomes" id="UP000406184">
    <property type="component" value="Unassembled WGS sequence"/>
</dbReference>
<evidence type="ECO:0000313" key="2">
    <source>
        <dbReference type="Proteomes" id="UP000406184"/>
    </source>
</evidence>
<dbReference type="EMBL" id="CABHMY010000066">
    <property type="protein sequence ID" value="VUW96563.1"/>
    <property type="molecule type" value="Genomic_DNA"/>
</dbReference>